<dbReference type="KEGG" id="bbel:109466108"/>
<dbReference type="GeneID" id="109466108"/>
<reference evidence="6" key="1">
    <citation type="submission" date="2025-08" db="UniProtKB">
        <authorList>
            <consortium name="RefSeq"/>
        </authorList>
    </citation>
    <scope>IDENTIFICATION</scope>
    <source>
        <tissue evidence="6">Gonad</tissue>
    </source>
</reference>
<name>A0A6P4XRQ8_BRABE</name>
<evidence type="ECO:0000256" key="2">
    <source>
        <dbReference type="ARBA" id="ARBA00022857"/>
    </source>
</evidence>
<feature type="domain" description="NmrA-like" evidence="4">
    <location>
        <begin position="41"/>
        <end position="308"/>
    </location>
</feature>
<dbReference type="GO" id="GO:0005634">
    <property type="term" value="C:nucleus"/>
    <property type="evidence" value="ECO:0007669"/>
    <property type="project" value="TreeGrafter"/>
</dbReference>
<dbReference type="OrthoDB" id="300709at2759"/>
<organism evidence="5 6">
    <name type="scientific">Branchiostoma belcheri</name>
    <name type="common">Amphioxus</name>
    <dbReference type="NCBI Taxonomy" id="7741"/>
    <lineage>
        <taxon>Eukaryota</taxon>
        <taxon>Metazoa</taxon>
        <taxon>Chordata</taxon>
        <taxon>Cephalochordata</taxon>
        <taxon>Leptocardii</taxon>
        <taxon>Amphioxiformes</taxon>
        <taxon>Branchiostomatidae</taxon>
        <taxon>Branchiostoma</taxon>
    </lineage>
</organism>
<dbReference type="SUPFAM" id="SSF51735">
    <property type="entry name" value="NAD(P)-binding Rossmann-fold domains"/>
    <property type="match status" value="1"/>
</dbReference>
<dbReference type="InterPro" id="IPR008030">
    <property type="entry name" value="NmrA-like"/>
</dbReference>
<dbReference type="Pfam" id="PF05368">
    <property type="entry name" value="NmrA"/>
    <property type="match status" value="1"/>
</dbReference>
<dbReference type="Proteomes" id="UP000515135">
    <property type="component" value="Unplaced"/>
</dbReference>
<gene>
    <name evidence="6" type="primary">LOC109466108</name>
</gene>
<comment type="similarity">
    <text evidence="1">Belongs to the NmrA-type oxidoreductase family.</text>
</comment>
<dbReference type="PANTHER" id="PTHR42748">
    <property type="entry name" value="NITROGEN METABOLITE REPRESSION PROTEIN NMRA FAMILY MEMBER"/>
    <property type="match status" value="1"/>
</dbReference>
<keyword evidence="2" id="KW-0521">NADP</keyword>
<evidence type="ECO:0000313" key="6">
    <source>
        <dbReference type="RefSeq" id="XP_019619295.1"/>
    </source>
</evidence>
<sequence>MDISKVTPFKQTCQRGYRAPGLRIAFTRRAATTLQTHFNMAKLITVFGATGSQGGSVANALLEDQDFKVRAVTRNASSDKAKALQEKGAEVVVASLDDPSTLEPALQGAHGVFVVTNYFEHLDQEREVKQGKAVADAARAAGVLHVVFSGLENVQKIAGFPCPHFDAKGQIEEYMTSLELPVTVVRYPFYYENYLNVLKPQKQEDGTYVLGVPMEGAAMDSVSVADMGPAVREIFKNWAEWVRRTVGFTADKLTIQQYADILSKHLAPKVFKATDMTADAFGQLGFPGADDLGNMFKFIRLYSPDRSLDLTRQLHPAAKTFDTWVGENKDVLQNALD</sequence>
<dbReference type="InterPro" id="IPR036291">
    <property type="entry name" value="NAD(P)-bd_dom_sf"/>
</dbReference>
<dbReference type="PANTHER" id="PTHR42748:SF7">
    <property type="entry name" value="NMRA LIKE REDOX SENSOR 1-RELATED"/>
    <property type="match status" value="1"/>
</dbReference>
<keyword evidence="5" id="KW-1185">Reference proteome</keyword>
<evidence type="ECO:0000256" key="1">
    <source>
        <dbReference type="ARBA" id="ARBA00006328"/>
    </source>
</evidence>
<accession>A0A6P4XRQ8</accession>
<evidence type="ECO:0000256" key="3">
    <source>
        <dbReference type="ARBA" id="ARBA00040296"/>
    </source>
</evidence>
<evidence type="ECO:0000313" key="5">
    <source>
        <dbReference type="Proteomes" id="UP000515135"/>
    </source>
</evidence>
<proteinExistence type="inferred from homology"/>
<dbReference type="RefSeq" id="XP_019619295.1">
    <property type="nucleotide sequence ID" value="XM_019763736.1"/>
</dbReference>
<dbReference type="Gene3D" id="3.40.50.720">
    <property type="entry name" value="NAD(P)-binding Rossmann-like Domain"/>
    <property type="match status" value="1"/>
</dbReference>
<dbReference type="CDD" id="cd05251">
    <property type="entry name" value="NmrA_like_SDR_a"/>
    <property type="match status" value="1"/>
</dbReference>
<protein>
    <recommendedName>
        <fullName evidence="3">NmrA-like family domain-containing protein 1</fullName>
    </recommendedName>
</protein>
<dbReference type="Gene3D" id="3.90.25.10">
    <property type="entry name" value="UDP-galactose 4-epimerase, domain 1"/>
    <property type="match status" value="1"/>
</dbReference>
<dbReference type="AlphaFoldDB" id="A0A6P4XRQ8"/>
<evidence type="ECO:0000259" key="4">
    <source>
        <dbReference type="Pfam" id="PF05368"/>
    </source>
</evidence>
<dbReference type="InterPro" id="IPR051164">
    <property type="entry name" value="NmrA-like_oxidored"/>
</dbReference>